<name>A0A914CIH3_9BILA</name>
<evidence type="ECO:0000256" key="7">
    <source>
        <dbReference type="ARBA" id="ARBA00023136"/>
    </source>
</evidence>
<sequence>MQNQYLPPSPYSGAQVITTNGPSPAPSAQLSPPPPQNPSYPLPPPLQPPVTSIVRIPSFGPYPVQLNCPYCHNNVTTETAHSAGAMPWIVFSVCLISGFLLLIPWFFCWVPFCIDSLMDVKHTCPSCKRDVGRFSRI</sequence>
<keyword evidence="9" id="KW-1133">Transmembrane helix</keyword>
<evidence type="ECO:0000256" key="5">
    <source>
        <dbReference type="ARBA" id="ARBA00022723"/>
    </source>
</evidence>
<dbReference type="GO" id="GO:0031902">
    <property type="term" value="C:late endosome membrane"/>
    <property type="evidence" value="ECO:0007669"/>
    <property type="project" value="UniProtKB-SubCell"/>
</dbReference>
<evidence type="ECO:0000256" key="9">
    <source>
        <dbReference type="SAM" id="Phobius"/>
    </source>
</evidence>
<keyword evidence="5" id="KW-0479">Metal-binding</keyword>
<evidence type="ECO:0000256" key="8">
    <source>
        <dbReference type="SAM" id="MobiDB-lite"/>
    </source>
</evidence>
<comment type="subcellular location">
    <subcellularLocation>
        <location evidence="2">Endosome membrane</location>
        <topology evidence="2">Peripheral membrane protein</topology>
    </subcellularLocation>
    <subcellularLocation>
        <location evidence="1">Late endosome membrane</location>
    </subcellularLocation>
    <subcellularLocation>
        <location evidence="3">Lysosome membrane</location>
        <topology evidence="3">Peripheral membrane protein</topology>
        <orientation evidence="3">Cytoplasmic side</orientation>
    </subcellularLocation>
</comment>
<evidence type="ECO:0000256" key="2">
    <source>
        <dbReference type="ARBA" id="ARBA00004481"/>
    </source>
</evidence>
<evidence type="ECO:0000256" key="4">
    <source>
        <dbReference type="ARBA" id="ARBA00005975"/>
    </source>
</evidence>
<dbReference type="Pfam" id="PF10601">
    <property type="entry name" value="zf-LITAF-like"/>
    <property type="match status" value="1"/>
</dbReference>
<keyword evidence="7 9" id="KW-0472">Membrane</keyword>
<evidence type="ECO:0000259" key="10">
    <source>
        <dbReference type="PROSITE" id="PS51837"/>
    </source>
</evidence>
<reference evidence="12" key="1">
    <citation type="submission" date="2022-11" db="UniProtKB">
        <authorList>
            <consortium name="WormBaseParasite"/>
        </authorList>
    </citation>
    <scope>IDENTIFICATION</scope>
</reference>
<dbReference type="SMART" id="SM00714">
    <property type="entry name" value="LITAF"/>
    <property type="match status" value="1"/>
</dbReference>
<dbReference type="AlphaFoldDB" id="A0A914CIH3"/>
<dbReference type="GO" id="GO:0008270">
    <property type="term" value="F:zinc ion binding"/>
    <property type="evidence" value="ECO:0007669"/>
    <property type="project" value="TreeGrafter"/>
</dbReference>
<dbReference type="InterPro" id="IPR037519">
    <property type="entry name" value="LITAF_fam"/>
</dbReference>
<evidence type="ECO:0000256" key="3">
    <source>
        <dbReference type="ARBA" id="ARBA00004630"/>
    </source>
</evidence>
<dbReference type="PROSITE" id="PS51837">
    <property type="entry name" value="LITAF"/>
    <property type="match status" value="1"/>
</dbReference>
<feature type="region of interest" description="Disordered" evidence="8">
    <location>
        <begin position="1"/>
        <end position="46"/>
    </location>
</feature>
<feature type="transmembrane region" description="Helical" evidence="9">
    <location>
        <begin position="88"/>
        <end position="112"/>
    </location>
</feature>
<feature type="domain" description="LITAF" evidence="10">
    <location>
        <begin position="48"/>
        <end position="136"/>
    </location>
</feature>
<feature type="compositionally biased region" description="Pro residues" evidence="8">
    <location>
        <begin position="31"/>
        <end position="46"/>
    </location>
</feature>
<accession>A0A914CIH3</accession>
<proteinExistence type="inferred from homology"/>
<comment type="similarity">
    <text evidence="4">Belongs to the CDIP1/LITAF family.</text>
</comment>
<evidence type="ECO:0000256" key="6">
    <source>
        <dbReference type="ARBA" id="ARBA00022833"/>
    </source>
</evidence>
<dbReference type="WBParaSite" id="ACRNAN_scaffold10742.g31958.t1">
    <property type="protein sequence ID" value="ACRNAN_scaffold10742.g31958.t1"/>
    <property type="gene ID" value="ACRNAN_scaffold10742.g31958"/>
</dbReference>
<organism evidence="11 12">
    <name type="scientific">Acrobeloides nanus</name>
    <dbReference type="NCBI Taxonomy" id="290746"/>
    <lineage>
        <taxon>Eukaryota</taxon>
        <taxon>Metazoa</taxon>
        <taxon>Ecdysozoa</taxon>
        <taxon>Nematoda</taxon>
        <taxon>Chromadorea</taxon>
        <taxon>Rhabditida</taxon>
        <taxon>Tylenchina</taxon>
        <taxon>Cephalobomorpha</taxon>
        <taxon>Cephaloboidea</taxon>
        <taxon>Cephalobidae</taxon>
        <taxon>Acrobeloides</taxon>
    </lineage>
</organism>
<dbReference type="PANTHER" id="PTHR23292:SF6">
    <property type="entry name" value="FI16602P1-RELATED"/>
    <property type="match status" value="1"/>
</dbReference>
<evidence type="ECO:0000256" key="1">
    <source>
        <dbReference type="ARBA" id="ARBA00004414"/>
    </source>
</evidence>
<keyword evidence="11" id="KW-1185">Reference proteome</keyword>
<dbReference type="InterPro" id="IPR006629">
    <property type="entry name" value="LITAF"/>
</dbReference>
<protein>
    <submittedName>
        <fullName evidence="12">LITAF domain-containing protein</fullName>
    </submittedName>
</protein>
<keyword evidence="6" id="KW-0862">Zinc</keyword>
<evidence type="ECO:0000313" key="12">
    <source>
        <dbReference type="WBParaSite" id="ACRNAN_scaffold10742.g31958.t1"/>
    </source>
</evidence>
<keyword evidence="9" id="KW-0812">Transmembrane</keyword>
<dbReference type="Proteomes" id="UP000887540">
    <property type="component" value="Unplaced"/>
</dbReference>
<evidence type="ECO:0000313" key="11">
    <source>
        <dbReference type="Proteomes" id="UP000887540"/>
    </source>
</evidence>
<dbReference type="PANTHER" id="PTHR23292">
    <property type="entry name" value="LIPOPOLYSACCHARIDE-INDUCED TUMOR NECROSIS FACTOR-ALPHA FACTOR"/>
    <property type="match status" value="1"/>
</dbReference>
<dbReference type="GO" id="GO:0005765">
    <property type="term" value="C:lysosomal membrane"/>
    <property type="evidence" value="ECO:0007669"/>
    <property type="project" value="UniProtKB-SubCell"/>
</dbReference>